<feature type="region of interest" description="Disordered" evidence="1">
    <location>
        <begin position="97"/>
        <end position="152"/>
    </location>
</feature>
<feature type="region of interest" description="Disordered" evidence="1">
    <location>
        <begin position="61"/>
        <end position="83"/>
    </location>
</feature>
<name>A0ABY7F1H5_MYAAR</name>
<proteinExistence type="predicted"/>
<dbReference type="EMBL" id="CP111021">
    <property type="protein sequence ID" value="WAR16033.1"/>
    <property type="molecule type" value="Genomic_DNA"/>
</dbReference>
<dbReference type="Proteomes" id="UP001164746">
    <property type="component" value="Chromosome 10"/>
</dbReference>
<protein>
    <submittedName>
        <fullName evidence="2">Uncharacterized protein</fullName>
    </submittedName>
</protein>
<evidence type="ECO:0000313" key="3">
    <source>
        <dbReference type="Proteomes" id="UP001164746"/>
    </source>
</evidence>
<evidence type="ECO:0000313" key="2">
    <source>
        <dbReference type="EMBL" id="WAR16033.1"/>
    </source>
</evidence>
<evidence type="ECO:0000256" key="1">
    <source>
        <dbReference type="SAM" id="MobiDB-lite"/>
    </source>
</evidence>
<sequence length="231" mass="25815">MQDAVITYTRSSVETCKKCVADDCAYCTINPPRIPEELFKELYFVPDSTVNANGYTPFDELYGTETDDSGRPSLTLKPQSTGETRSFVNFSLGQRKLPVQQQHQTQQKKHHKYPHAKKGPSQEPCAGSDENRLDEEDNSTSDANVADKNGLTELTSELKKTRSAVPKDLSLRVDSGQNKKKKLSLSLRKKKLRKTFSQFNDTSTNIDTETLGESSGQTLNGFVDSLNKQQL</sequence>
<organism evidence="2 3">
    <name type="scientific">Mya arenaria</name>
    <name type="common">Soft-shell clam</name>
    <dbReference type="NCBI Taxonomy" id="6604"/>
    <lineage>
        <taxon>Eukaryota</taxon>
        <taxon>Metazoa</taxon>
        <taxon>Spiralia</taxon>
        <taxon>Lophotrochozoa</taxon>
        <taxon>Mollusca</taxon>
        <taxon>Bivalvia</taxon>
        <taxon>Autobranchia</taxon>
        <taxon>Heteroconchia</taxon>
        <taxon>Euheterodonta</taxon>
        <taxon>Imparidentia</taxon>
        <taxon>Neoheterodontei</taxon>
        <taxon>Myida</taxon>
        <taxon>Myoidea</taxon>
        <taxon>Myidae</taxon>
        <taxon>Mya</taxon>
    </lineage>
</organism>
<keyword evidence="3" id="KW-1185">Reference proteome</keyword>
<accession>A0ABY7F1H5</accession>
<feature type="compositionally biased region" description="Basic residues" evidence="1">
    <location>
        <begin position="106"/>
        <end position="118"/>
    </location>
</feature>
<gene>
    <name evidence="2" type="ORF">MAR_030627</name>
</gene>
<reference evidence="2" key="1">
    <citation type="submission" date="2022-11" db="EMBL/GenBank/DDBJ databases">
        <title>Centuries of genome instability and evolution in soft-shell clam transmissible cancer (bioRxiv).</title>
        <authorList>
            <person name="Hart S.F.M."/>
            <person name="Yonemitsu M.A."/>
            <person name="Giersch R.M."/>
            <person name="Beal B.F."/>
            <person name="Arriagada G."/>
            <person name="Davis B.W."/>
            <person name="Ostrander E.A."/>
            <person name="Goff S.P."/>
            <person name="Metzger M.J."/>
        </authorList>
    </citation>
    <scope>NUCLEOTIDE SEQUENCE</scope>
    <source>
        <strain evidence="2">MELC-2E11</strain>
        <tissue evidence="2">Siphon/mantle</tissue>
    </source>
</reference>